<dbReference type="InterPro" id="IPR003615">
    <property type="entry name" value="HNH_nuc"/>
</dbReference>
<evidence type="ECO:0000313" key="3">
    <source>
        <dbReference type="EMBL" id="MCP2370632.1"/>
    </source>
</evidence>
<dbReference type="AlphaFoldDB" id="A0A9X2KEH4"/>
<feature type="region of interest" description="Disordered" evidence="1">
    <location>
        <begin position="361"/>
        <end position="407"/>
    </location>
</feature>
<sequence length="407" mass="43206">MAVGQATSTRASFAGDPLAPRHPHVADALDRGAIGVSAAEVIRRFTDGLATRCERADLEASERWLVERAPQVGIDGLVRLIKQLEARLDPEGVKPREDELRARRGLSIWEDASGVINLKGAFDPVNGAPIKLAIETLVGVELRRARDAKRPFGSADDGEIDGVGTDGVGIGPGDTGPGGTGPGGTDPVMGEVRTIQQLNADALADIARLSLTSKQAPAALRAVTVVARVDAVDFTSGRGHATLDGIDQPISIASVHELATAAGIAPMLMGEGHHVLEFGRAARLFSAAQKIALVERDGGCAWPGCSRPPSHAEAHHIAWWKRDNGTTDLANGIMLCAFHHHRVHDDGWRIEIRDGRSWFIPPARLDPHQRPRPGNAGPRHPANRPPGRTGRTGRTGRISPMQSADAA</sequence>
<dbReference type="CDD" id="cd00085">
    <property type="entry name" value="HNHc"/>
    <property type="match status" value="1"/>
</dbReference>
<name>A0A9X2KEH4_9MICO</name>
<evidence type="ECO:0000259" key="2">
    <source>
        <dbReference type="SMART" id="SM00507"/>
    </source>
</evidence>
<accession>A0A9X2KEH4</accession>
<reference evidence="3" key="1">
    <citation type="submission" date="2022-06" db="EMBL/GenBank/DDBJ databases">
        <title>Sequencing the genomes of 1000 actinobacteria strains.</title>
        <authorList>
            <person name="Klenk H.-P."/>
        </authorList>
    </citation>
    <scope>NUCLEOTIDE SEQUENCE</scope>
    <source>
        <strain evidence="3">DSM 22016</strain>
    </source>
</reference>
<evidence type="ECO:0000256" key="1">
    <source>
        <dbReference type="SAM" id="MobiDB-lite"/>
    </source>
</evidence>
<dbReference type="Pfam" id="PF02720">
    <property type="entry name" value="DUF222"/>
    <property type="match status" value="1"/>
</dbReference>
<protein>
    <recommendedName>
        <fullName evidence="2">HNH nuclease domain-containing protein</fullName>
    </recommendedName>
</protein>
<dbReference type="Proteomes" id="UP001139722">
    <property type="component" value="Unassembled WGS sequence"/>
</dbReference>
<evidence type="ECO:0000313" key="4">
    <source>
        <dbReference type="Proteomes" id="UP001139722"/>
    </source>
</evidence>
<dbReference type="EMBL" id="JAMZDY010000001">
    <property type="protein sequence ID" value="MCP2370632.1"/>
    <property type="molecule type" value="Genomic_DNA"/>
</dbReference>
<proteinExistence type="predicted"/>
<comment type="caution">
    <text evidence="3">The sequence shown here is derived from an EMBL/GenBank/DDBJ whole genome shotgun (WGS) entry which is preliminary data.</text>
</comment>
<feature type="domain" description="HNH nuclease" evidence="2">
    <location>
        <begin position="288"/>
        <end position="341"/>
    </location>
</feature>
<gene>
    <name evidence="3" type="ORF">BJ978_001308</name>
</gene>
<keyword evidence="4" id="KW-1185">Reference proteome</keyword>
<dbReference type="InterPro" id="IPR003870">
    <property type="entry name" value="DUF222"/>
</dbReference>
<dbReference type="SMART" id="SM00507">
    <property type="entry name" value="HNHc"/>
    <property type="match status" value="1"/>
</dbReference>
<organism evidence="3 4">
    <name type="scientific">Agromyces terreus</name>
    <dbReference type="NCBI Taxonomy" id="424795"/>
    <lineage>
        <taxon>Bacteria</taxon>
        <taxon>Bacillati</taxon>
        <taxon>Actinomycetota</taxon>
        <taxon>Actinomycetes</taxon>
        <taxon>Micrococcales</taxon>
        <taxon>Microbacteriaceae</taxon>
        <taxon>Agromyces</taxon>
    </lineage>
</organism>